<accession>A0A6A6YGQ4</accession>
<evidence type="ECO:0000313" key="2">
    <source>
        <dbReference type="EMBL" id="KAF2807920.1"/>
    </source>
</evidence>
<evidence type="ECO:0000313" key="3">
    <source>
        <dbReference type="Proteomes" id="UP000504636"/>
    </source>
</evidence>
<reference evidence="4" key="3">
    <citation type="submission" date="2025-04" db="UniProtKB">
        <authorList>
            <consortium name="RefSeq"/>
        </authorList>
    </citation>
    <scope>IDENTIFICATION</scope>
    <source>
        <strain evidence="4">CBS 304.34</strain>
    </source>
</reference>
<dbReference type="Proteomes" id="UP000504636">
    <property type="component" value="Unplaced"/>
</dbReference>
<feature type="region of interest" description="Disordered" evidence="1">
    <location>
        <begin position="48"/>
        <end position="79"/>
    </location>
</feature>
<reference evidence="4" key="2">
    <citation type="submission" date="2020-04" db="EMBL/GenBank/DDBJ databases">
        <authorList>
            <consortium name="NCBI Genome Project"/>
        </authorList>
    </citation>
    <scope>NUCLEOTIDE SEQUENCE</scope>
    <source>
        <strain evidence="4">CBS 304.34</strain>
    </source>
</reference>
<dbReference type="RefSeq" id="XP_033574884.1">
    <property type="nucleotide sequence ID" value="XM_033715725.1"/>
</dbReference>
<dbReference type="OrthoDB" id="3533623at2759"/>
<evidence type="ECO:0000313" key="4">
    <source>
        <dbReference type="RefSeq" id="XP_033574884.1"/>
    </source>
</evidence>
<feature type="region of interest" description="Disordered" evidence="1">
    <location>
        <begin position="422"/>
        <end position="449"/>
    </location>
</feature>
<keyword evidence="3" id="KW-1185">Reference proteome</keyword>
<organism evidence="2">
    <name type="scientific">Mytilinidion resinicola</name>
    <dbReference type="NCBI Taxonomy" id="574789"/>
    <lineage>
        <taxon>Eukaryota</taxon>
        <taxon>Fungi</taxon>
        <taxon>Dikarya</taxon>
        <taxon>Ascomycota</taxon>
        <taxon>Pezizomycotina</taxon>
        <taxon>Dothideomycetes</taxon>
        <taxon>Pleosporomycetidae</taxon>
        <taxon>Mytilinidiales</taxon>
        <taxon>Mytilinidiaceae</taxon>
        <taxon>Mytilinidion</taxon>
    </lineage>
</organism>
<feature type="compositionally biased region" description="Polar residues" evidence="1">
    <location>
        <begin position="422"/>
        <end position="433"/>
    </location>
</feature>
<reference evidence="2 4" key="1">
    <citation type="journal article" date="2020" name="Stud. Mycol.">
        <title>101 Dothideomycetes genomes: a test case for predicting lifestyles and emergence of pathogens.</title>
        <authorList>
            <person name="Haridas S."/>
            <person name="Albert R."/>
            <person name="Binder M."/>
            <person name="Bloem J."/>
            <person name="Labutti K."/>
            <person name="Salamov A."/>
            <person name="Andreopoulos B."/>
            <person name="Baker S."/>
            <person name="Barry K."/>
            <person name="Bills G."/>
            <person name="Bluhm B."/>
            <person name="Cannon C."/>
            <person name="Castanera R."/>
            <person name="Culley D."/>
            <person name="Daum C."/>
            <person name="Ezra D."/>
            <person name="Gonzalez J."/>
            <person name="Henrissat B."/>
            <person name="Kuo A."/>
            <person name="Liang C."/>
            <person name="Lipzen A."/>
            <person name="Lutzoni F."/>
            <person name="Magnuson J."/>
            <person name="Mondo S."/>
            <person name="Nolan M."/>
            <person name="Ohm R."/>
            <person name="Pangilinan J."/>
            <person name="Park H.-J."/>
            <person name="Ramirez L."/>
            <person name="Alfaro M."/>
            <person name="Sun H."/>
            <person name="Tritt A."/>
            <person name="Yoshinaga Y."/>
            <person name="Zwiers L.-H."/>
            <person name="Turgeon B."/>
            <person name="Goodwin S."/>
            <person name="Spatafora J."/>
            <person name="Crous P."/>
            <person name="Grigoriev I."/>
        </authorList>
    </citation>
    <scope>NUCLEOTIDE SEQUENCE</scope>
    <source>
        <strain evidence="2 4">CBS 304.34</strain>
    </source>
</reference>
<sequence>MASQIHSRNVSEESNGSASSYQDVLEHLLQYPGNYEIPLRTMYTINSAGRPQPAARSRAQTPTTSKGEDRSPISEGEYPNHEFTASLMNQISKLPSQPCSLPPTFIVSFVSKCFPPFLGEAEFSQSLAALDYIRDLETRRHKEYAAALRRLTVLPNTVGTEADDFSERLPGVGRWVANAEAKNNKADMYYAQLWIGLRRWIMINEMSADPFSKHNSVAMLNTLYPPPHPGLNPQLVKGLTPESYKQQRDGFFKYITAVGKRGSSSLQNLRDQGKLDGEEDGYHQVAISVDKYLGVAKQIIDDCCNVLSIEQLDPVQEAPNRKGKKTDSGVSFGSSRRPSTSAGKETPLAIASAATPHKSSQKGLTTLEKISREFKRIRVKTRPDVEEIVKPQKVSPLFDITDNDNRKPKPKIKKMKSMGSLQTLKKNNMSATSLIGRRKASATEDFDEEEMRRARMHYNARSKTLRG</sequence>
<feature type="compositionally biased region" description="Polar residues" evidence="1">
    <location>
        <begin position="328"/>
        <end position="343"/>
    </location>
</feature>
<dbReference type="EMBL" id="MU003704">
    <property type="protein sequence ID" value="KAF2807920.1"/>
    <property type="molecule type" value="Genomic_DNA"/>
</dbReference>
<name>A0A6A6YGQ4_9PEZI</name>
<protein>
    <submittedName>
        <fullName evidence="2 4">Uncharacterized protein</fullName>
    </submittedName>
</protein>
<proteinExistence type="predicted"/>
<feature type="region of interest" description="Disordered" evidence="1">
    <location>
        <begin position="317"/>
        <end position="364"/>
    </location>
</feature>
<gene>
    <name evidence="2 4" type="ORF">BDZ99DRAFT_391355</name>
</gene>
<dbReference type="AlphaFoldDB" id="A0A6A6YGQ4"/>
<evidence type="ECO:0000256" key="1">
    <source>
        <dbReference type="SAM" id="MobiDB-lite"/>
    </source>
</evidence>
<dbReference type="GeneID" id="54456618"/>